<gene>
    <name evidence="9" type="ORF">BSK51_12590</name>
    <name evidence="10" type="ORF">BSK65_25645</name>
</gene>
<dbReference type="Pfam" id="PF00528">
    <property type="entry name" value="BPD_transp_1"/>
    <property type="match status" value="1"/>
</dbReference>
<comment type="caution">
    <text evidence="10">The sequence shown here is derived from an EMBL/GenBank/DDBJ whole genome shotgun (WGS) entry which is preliminary data.</text>
</comment>
<dbReference type="InterPro" id="IPR035906">
    <property type="entry name" value="MetI-like_sf"/>
</dbReference>
<feature type="transmembrane region" description="Helical" evidence="7">
    <location>
        <begin position="283"/>
        <end position="307"/>
    </location>
</feature>
<keyword evidence="4 7" id="KW-0812">Transmembrane</keyword>
<evidence type="ECO:0000313" key="11">
    <source>
        <dbReference type="Proteomes" id="UP000187313"/>
    </source>
</evidence>
<evidence type="ECO:0000256" key="2">
    <source>
        <dbReference type="ARBA" id="ARBA00022448"/>
    </source>
</evidence>
<evidence type="ECO:0000313" key="9">
    <source>
        <dbReference type="EMBL" id="OMD52201.1"/>
    </source>
</evidence>
<proteinExistence type="inferred from homology"/>
<feature type="transmembrane region" description="Helical" evidence="7">
    <location>
        <begin position="225"/>
        <end position="246"/>
    </location>
</feature>
<feature type="domain" description="ABC transmembrane type-1" evidence="8">
    <location>
        <begin position="83"/>
        <end position="304"/>
    </location>
</feature>
<evidence type="ECO:0000256" key="3">
    <source>
        <dbReference type="ARBA" id="ARBA00022475"/>
    </source>
</evidence>
<accession>A0A1R0Z9T3</accession>
<dbReference type="OrthoDB" id="9785836at2"/>
<keyword evidence="3" id="KW-1003">Cell membrane</keyword>
<reference evidence="10 12" key="1">
    <citation type="submission" date="2016-11" db="EMBL/GenBank/DDBJ databases">
        <title>Paenibacillus species isolates.</title>
        <authorList>
            <person name="Beno S.M."/>
        </authorList>
    </citation>
    <scope>NUCLEOTIDE SEQUENCE [LARGE SCALE GENOMIC DNA]</scope>
    <source>
        <strain evidence="10 12">FSL H7-0443</strain>
        <strain evidence="9 11">FSL R5-0923</strain>
    </source>
</reference>
<evidence type="ECO:0000313" key="10">
    <source>
        <dbReference type="EMBL" id="OME65084.1"/>
    </source>
</evidence>
<feature type="transmembrane region" description="Helical" evidence="7">
    <location>
        <begin position="23"/>
        <end position="51"/>
    </location>
</feature>
<keyword evidence="5 7" id="KW-1133">Transmembrane helix</keyword>
<feature type="transmembrane region" description="Helical" evidence="7">
    <location>
        <begin position="129"/>
        <end position="145"/>
    </location>
</feature>
<sequence length="317" mass="35486">MSNEAGKKIKLSRIGNSLRQQKYLQLMVLPGLIWLIVFCYIPMVGLFAAFFDYNPFLGILKSPFVGFAHFKELFHDELFWNSVRNMFGLSLTKTVFAIIMPILFALMLNEIKNMTLKKIVQTASYLPHFISWVVVAGLFIMWLNTDGIVNHVLMSLGFTNEPQAHLNSPGGFWIWMAIIDTWKETGWWAIIYLAAIAAIPVEQYESAVVDGASRIRRMISITIPSIKSTIMMVVILSIGSMIYGGLSGSNLQQSLLFGNSLNYDNSMILETYIVNMGLSQGRFSYAIAAGLILSLLSFVLFSGANAVSRKLTNTSLY</sequence>
<protein>
    <recommendedName>
        <fullName evidence="8">ABC transmembrane type-1 domain-containing protein</fullName>
    </recommendedName>
</protein>
<evidence type="ECO:0000256" key="5">
    <source>
        <dbReference type="ARBA" id="ARBA00022989"/>
    </source>
</evidence>
<evidence type="ECO:0000256" key="4">
    <source>
        <dbReference type="ARBA" id="ARBA00022692"/>
    </source>
</evidence>
<name>A0A1R0Z9T3_9BACL</name>
<dbReference type="Proteomes" id="UP000187313">
    <property type="component" value="Unassembled WGS sequence"/>
</dbReference>
<dbReference type="AlphaFoldDB" id="A0A1R0Z9T3"/>
<dbReference type="EMBL" id="MPTW01000021">
    <property type="protein sequence ID" value="OME65084.1"/>
    <property type="molecule type" value="Genomic_DNA"/>
</dbReference>
<dbReference type="GO" id="GO:0005886">
    <property type="term" value="C:plasma membrane"/>
    <property type="evidence" value="ECO:0007669"/>
    <property type="project" value="UniProtKB-SubCell"/>
</dbReference>
<comment type="similarity">
    <text evidence="7">Belongs to the binding-protein-dependent transport system permease family.</text>
</comment>
<dbReference type="PANTHER" id="PTHR43227">
    <property type="entry name" value="BLL4140 PROTEIN"/>
    <property type="match status" value="1"/>
</dbReference>
<evidence type="ECO:0000256" key="1">
    <source>
        <dbReference type="ARBA" id="ARBA00004651"/>
    </source>
</evidence>
<dbReference type="PANTHER" id="PTHR43227:SF11">
    <property type="entry name" value="BLL4140 PROTEIN"/>
    <property type="match status" value="1"/>
</dbReference>
<dbReference type="Proteomes" id="UP000187425">
    <property type="component" value="Unassembled WGS sequence"/>
</dbReference>
<keyword evidence="2 7" id="KW-0813">Transport</keyword>
<keyword evidence="11" id="KW-1185">Reference proteome</keyword>
<evidence type="ECO:0000256" key="7">
    <source>
        <dbReference type="RuleBase" id="RU363032"/>
    </source>
</evidence>
<feature type="transmembrane region" description="Helical" evidence="7">
    <location>
        <begin position="185"/>
        <end position="204"/>
    </location>
</feature>
<dbReference type="Gene3D" id="1.10.3720.10">
    <property type="entry name" value="MetI-like"/>
    <property type="match status" value="1"/>
</dbReference>
<feature type="transmembrane region" description="Helical" evidence="7">
    <location>
        <begin position="86"/>
        <end position="108"/>
    </location>
</feature>
<evidence type="ECO:0000259" key="8">
    <source>
        <dbReference type="PROSITE" id="PS50928"/>
    </source>
</evidence>
<dbReference type="EMBL" id="MPTD01000007">
    <property type="protein sequence ID" value="OMD52201.1"/>
    <property type="molecule type" value="Genomic_DNA"/>
</dbReference>
<keyword evidence="6 7" id="KW-0472">Membrane</keyword>
<dbReference type="RefSeq" id="WP_076286513.1">
    <property type="nucleotide sequence ID" value="NZ_MPTD01000007.1"/>
</dbReference>
<dbReference type="SUPFAM" id="SSF161098">
    <property type="entry name" value="MetI-like"/>
    <property type="match status" value="1"/>
</dbReference>
<dbReference type="GO" id="GO:0055085">
    <property type="term" value="P:transmembrane transport"/>
    <property type="evidence" value="ECO:0007669"/>
    <property type="project" value="InterPro"/>
</dbReference>
<dbReference type="InterPro" id="IPR000515">
    <property type="entry name" value="MetI-like"/>
</dbReference>
<evidence type="ECO:0000256" key="6">
    <source>
        <dbReference type="ARBA" id="ARBA00023136"/>
    </source>
</evidence>
<dbReference type="PROSITE" id="PS50928">
    <property type="entry name" value="ABC_TM1"/>
    <property type="match status" value="1"/>
</dbReference>
<dbReference type="InterPro" id="IPR050809">
    <property type="entry name" value="UgpAE/MalFG_permease"/>
</dbReference>
<evidence type="ECO:0000313" key="12">
    <source>
        <dbReference type="Proteomes" id="UP000187425"/>
    </source>
</evidence>
<comment type="subcellular location">
    <subcellularLocation>
        <location evidence="1 7">Cell membrane</location>
        <topology evidence="1 7">Multi-pass membrane protein</topology>
    </subcellularLocation>
</comment>
<organism evidence="10 12">
    <name type="scientific">Paenibacillus odorifer</name>
    <dbReference type="NCBI Taxonomy" id="189426"/>
    <lineage>
        <taxon>Bacteria</taxon>
        <taxon>Bacillati</taxon>
        <taxon>Bacillota</taxon>
        <taxon>Bacilli</taxon>
        <taxon>Bacillales</taxon>
        <taxon>Paenibacillaceae</taxon>
        <taxon>Paenibacillus</taxon>
    </lineage>
</organism>